<organism evidence="2 3">
    <name type="scientific">Chryseobacterium polytrichastri</name>
    <dbReference type="NCBI Taxonomy" id="1302687"/>
    <lineage>
        <taxon>Bacteria</taxon>
        <taxon>Pseudomonadati</taxon>
        <taxon>Bacteroidota</taxon>
        <taxon>Flavobacteriia</taxon>
        <taxon>Flavobacteriales</taxon>
        <taxon>Weeksellaceae</taxon>
        <taxon>Chryseobacterium group</taxon>
        <taxon>Chryseobacterium</taxon>
    </lineage>
</organism>
<evidence type="ECO:0000313" key="2">
    <source>
        <dbReference type="EMBL" id="SHL52488.1"/>
    </source>
</evidence>
<evidence type="ECO:0000259" key="1">
    <source>
        <dbReference type="Pfam" id="PF00534"/>
    </source>
</evidence>
<dbReference type="InterPro" id="IPR001296">
    <property type="entry name" value="Glyco_trans_1"/>
</dbReference>
<dbReference type="Proteomes" id="UP000184364">
    <property type="component" value="Unassembled WGS sequence"/>
</dbReference>
<dbReference type="PANTHER" id="PTHR12526:SF627">
    <property type="entry name" value="D-RHAMNOSYLTRANSFERASE WBPZ"/>
    <property type="match status" value="1"/>
</dbReference>
<dbReference type="PANTHER" id="PTHR12526">
    <property type="entry name" value="GLYCOSYLTRANSFERASE"/>
    <property type="match status" value="1"/>
</dbReference>
<proteinExistence type="predicted"/>
<protein>
    <submittedName>
        <fullName evidence="2">Glycosyltransferase involved in cell wall bisynthesis</fullName>
    </submittedName>
</protein>
<dbReference type="SUPFAM" id="SSF53756">
    <property type="entry name" value="UDP-Glycosyltransferase/glycogen phosphorylase"/>
    <property type="match status" value="1"/>
</dbReference>
<dbReference type="STRING" id="1302687.SAMN05444267_101942"/>
<accession>A0A1M7BBS9</accession>
<keyword evidence="3" id="KW-1185">Reference proteome</keyword>
<reference evidence="3" key="1">
    <citation type="submission" date="2016-11" db="EMBL/GenBank/DDBJ databases">
        <authorList>
            <person name="Varghese N."/>
            <person name="Submissions S."/>
        </authorList>
    </citation>
    <scope>NUCLEOTIDE SEQUENCE [LARGE SCALE GENOMIC DNA]</scope>
    <source>
        <strain evidence="3">DSM 26899</strain>
    </source>
</reference>
<keyword evidence="2" id="KW-0808">Transferase</keyword>
<dbReference type="RefSeq" id="WP_073293441.1">
    <property type="nucleotide sequence ID" value="NZ_FRAV01000019.1"/>
</dbReference>
<dbReference type="AlphaFoldDB" id="A0A1M7BBS9"/>
<dbReference type="EMBL" id="FRAV01000019">
    <property type="protein sequence ID" value="SHL52488.1"/>
    <property type="molecule type" value="Genomic_DNA"/>
</dbReference>
<gene>
    <name evidence="2" type="ORF">SAMN05444267_101942</name>
</gene>
<feature type="domain" description="Glycosyl transferase family 1" evidence="1">
    <location>
        <begin position="231"/>
        <end position="388"/>
    </location>
</feature>
<dbReference type="GO" id="GO:0016757">
    <property type="term" value="F:glycosyltransferase activity"/>
    <property type="evidence" value="ECO:0007669"/>
    <property type="project" value="InterPro"/>
</dbReference>
<evidence type="ECO:0000313" key="3">
    <source>
        <dbReference type="Proteomes" id="UP000184364"/>
    </source>
</evidence>
<dbReference type="Gene3D" id="3.40.50.2000">
    <property type="entry name" value="Glycogen Phosphorylase B"/>
    <property type="match status" value="2"/>
</dbReference>
<dbReference type="Pfam" id="PF00534">
    <property type="entry name" value="Glycos_transf_1"/>
    <property type="match status" value="1"/>
</dbReference>
<sequence>MKILFIQHKGFINGSGGTEKICSFLANEFSNLGHTVEIATNEDVDGEPVFNLKQEVLVTNIFDRNIPQIELKKTFNYRGSNPLKWISYKIQKKLIKRDNKKLIKQNGGANELFKLNLHNRSKAWKSYIDALHPDIIITMSISSLLEITFRNEFKVPIINSTNGRPDYDYSDVLWYRSPFEMDLLRNAYQKLSGIQVLFDSYKDFLPDTFHGKAVTIPNPVPQFPDTEMVDLKVIKKRYKIINIGSLATDCKQQHVAIDVFASIAERFPDWDLHFWGLGNDFNFLKDKIQKVNLQNRIFLNGFTHDPIAELKDSDIFIFPSKYEGFGLALAEAMSLGLPALGFTTCSGVNELIQHDESGFLAQNTEDLRVYLEKLMSDCTLRSELGKKAHFEMKKYTPKTIGNEWEFFLKAFAS</sequence>
<name>A0A1M7BBS9_9FLAO</name>
<dbReference type="OrthoDB" id="9811239at2"/>